<proteinExistence type="predicted"/>
<dbReference type="KEGG" id="flh:EJ997_11020"/>
<name>A0A3S9PZM2_9ACTO</name>
<gene>
    <name evidence="1" type="ORF">EJ997_11020</name>
</gene>
<dbReference type="EMBL" id="CP034593">
    <property type="protein sequence ID" value="AZQ77792.1"/>
    <property type="molecule type" value="Genomic_DNA"/>
</dbReference>
<accession>A0A3S9PZM2</accession>
<reference evidence="1 2" key="1">
    <citation type="submission" date="2018-12" db="EMBL/GenBank/DDBJ databases">
        <title>Complete genome sequence of Flaviflexus sp. H23T48.</title>
        <authorList>
            <person name="Bae J.-W."/>
            <person name="Lee J.-Y."/>
        </authorList>
    </citation>
    <scope>NUCLEOTIDE SEQUENCE [LARGE SCALE GENOMIC DNA]</scope>
    <source>
        <strain evidence="1 2">H23T48</strain>
    </source>
</reference>
<dbReference type="Proteomes" id="UP000280344">
    <property type="component" value="Chromosome"/>
</dbReference>
<dbReference type="AlphaFoldDB" id="A0A3S9PZM2"/>
<dbReference type="InterPro" id="IPR021678">
    <property type="entry name" value="DUF3263"/>
</dbReference>
<evidence type="ECO:0000313" key="1">
    <source>
        <dbReference type="EMBL" id="AZQ77792.1"/>
    </source>
</evidence>
<keyword evidence="2" id="KW-1185">Reference proteome</keyword>
<sequence length="81" mass="9411">MSEEDLAVLELEDGWQKNYSTKAEAIRRELGWSTTKYYIRLNLLLDNPEAIYSRPVTVGRLRRLREARTDERGGAHTQQSS</sequence>
<evidence type="ECO:0000313" key="2">
    <source>
        <dbReference type="Proteomes" id="UP000280344"/>
    </source>
</evidence>
<organism evidence="1 2">
    <name type="scientific">Flaviflexus ciconiae</name>
    <dbReference type="NCBI Taxonomy" id="2496867"/>
    <lineage>
        <taxon>Bacteria</taxon>
        <taxon>Bacillati</taxon>
        <taxon>Actinomycetota</taxon>
        <taxon>Actinomycetes</taxon>
        <taxon>Actinomycetales</taxon>
        <taxon>Actinomycetaceae</taxon>
        <taxon>Flaviflexus</taxon>
    </lineage>
</organism>
<protein>
    <submittedName>
        <fullName evidence="1">DUF3263 domain-containing protein</fullName>
    </submittedName>
</protein>
<dbReference type="OrthoDB" id="3268863at2"/>
<dbReference type="Pfam" id="PF11662">
    <property type="entry name" value="DUF3263"/>
    <property type="match status" value="1"/>
</dbReference>